<accession>A0AAQ3L286</accession>
<sequence>MELLSLKMCSGEHHLVEWSRTHQILLWSFLFSASSAVFLLIKAASVSSEGMAINNTRQICNWYNVTLMRFRLVLFLDHSLTLKIIRKKDFKSQTQLLLLLCQGLKSCESNLRKKLS</sequence>
<keyword evidence="1" id="KW-0472">Membrane</keyword>
<protein>
    <submittedName>
        <fullName evidence="2">Uncharacterized protein</fullName>
    </submittedName>
</protein>
<keyword evidence="3" id="KW-1185">Reference proteome</keyword>
<dbReference type="Proteomes" id="UP001327560">
    <property type="component" value="Chromosome 9"/>
</dbReference>
<name>A0AAQ3L286_9LILI</name>
<keyword evidence="1" id="KW-1133">Transmembrane helix</keyword>
<organism evidence="2 3">
    <name type="scientific">Canna indica</name>
    <name type="common">Indian-shot</name>
    <dbReference type="NCBI Taxonomy" id="4628"/>
    <lineage>
        <taxon>Eukaryota</taxon>
        <taxon>Viridiplantae</taxon>
        <taxon>Streptophyta</taxon>
        <taxon>Embryophyta</taxon>
        <taxon>Tracheophyta</taxon>
        <taxon>Spermatophyta</taxon>
        <taxon>Magnoliopsida</taxon>
        <taxon>Liliopsida</taxon>
        <taxon>Zingiberales</taxon>
        <taxon>Cannaceae</taxon>
        <taxon>Canna</taxon>
    </lineage>
</organism>
<proteinExistence type="predicted"/>
<dbReference type="EMBL" id="CP136898">
    <property type="protein sequence ID" value="WOL19090.1"/>
    <property type="molecule type" value="Genomic_DNA"/>
</dbReference>
<feature type="transmembrane region" description="Helical" evidence="1">
    <location>
        <begin position="24"/>
        <end position="41"/>
    </location>
</feature>
<evidence type="ECO:0000313" key="2">
    <source>
        <dbReference type="EMBL" id="WOL19090.1"/>
    </source>
</evidence>
<evidence type="ECO:0000256" key="1">
    <source>
        <dbReference type="SAM" id="Phobius"/>
    </source>
</evidence>
<reference evidence="2 3" key="1">
    <citation type="submission" date="2023-10" db="EMBL/GenBank/DDBJ databases">
        <title>Chromosome-scale genome assembly provides insights into flower coloration mechanisms of Canna indica.</title>
        <authorList>
            <person name="Li C."/>
        </authorList>
    </citation>
    <scope>NUCLEOTIDE SEQUENCE [LARGE SCALE GENOMIC DNA]</scope>
    <source>
        <tissue evidence="2">Flower</tissue>
    </source>
</reference>
<keyword evidence="1" id="KW-0812">Transmembrane</keyword>
<evidence type="ECO:0000313" key="3">
    <source>
        <dbReference type="Proteomes" id="UP001327560"/>
    </source>
</evidence>
<dbReference type="AlphaFoldDB" id="A0AAQ3L286"/>
<gene>
    <name evidence="2" type="ORF">Cni_G27887</name>
</gene>